<organism evidence="4 5">
    <name type="scientific">Perkinsus chesapeaki</name>
    <name type="common">Clam parasite</name>
    <name type="synonym">Perkinsus andrewsi</name>
    <dbReference type="NCBI Taxonomy" id="330153"/>
    <lineage>
        <taxon>Eukaryota</taxon>
        <taxon>Sar</taxon>
        <taxon>Alveolata</taxon>
        <taxon>Perkinsozoa</taxon>
        <taxon>Perkinsea</taxon>
        <taxon>Perkinsida</taxon>
        <taxon>Perkinsidae</taxon>
        <taxon>Perkinsus</taxon>
    </lineage>
</organism>
<dbReference type="AlphaFoldDB" id="A0A7J6L4V2"/>
<dbReference type="GO" id="GO:0008270">
    <property type="term" value="F:zinc ion binding"/>
    <property type="evidence" value="ECO:0007669"/>
    <property type="project" value="TreeGrafter"/>
</dbReference>
<dbReference type="Pfam" id="PF05907">
    <property type="entry name" value="CXXC_Zn-b_euk"/>
    <property type="match status" value="1"/>
</dbReference>
<comment type="caution">
    <text evidence="4">The sequence shown here is derived from an EMBL/GenBank/DDBJ whole genome shotgun (WGS) entry which is preliminary data.</text>
</comment>
<dbReference type="Proteomes" id="UP000591131">
    <property type="component" value="Unassembled WGS sequence"/>
</dbReference>
<comment type="similarity">
    <text evidence="1">Belongs to the UPF0587 family.</text>
</comment>
<evidence type="ECO:0000313" key="5">
    <source>
        <dbReference type="Proteomes" id="UP000591131"/>
    </source>
</evidence>
<keyword evidence="3" id="KW-0862">Zinc</keyword>
<dbReference type="OrthoDB" id="10248838at2759"/>
<reference evidence="4 5" key="1">
    <citation type="submission" date="2020-04" db="EMBL/GenBank/DDBJ databases">
        <title>Perkinsus chesapeaki whole genome sequence.</title>
        <authorList>
            <person name="Bogema D.R."/>
        </authorList>
    </citation>
    <scope>NUCLEOTIDE SEQUENCE [LARGE SCALE GENOMIC DNA]</scope>
    <source>
        <strain evidence="4">ATCC PRA-425</strain>
    </source>
</reference>
<evidence type="ECO:0000256" key="2">
    <source>
        <dbReference type="ARBA" id="ARBA00022723"/>
    </source>
</evidence>
<dbReference type="PANTHER" id="PTHR12857">
    <property type="entry name" value="CXXC MOTIF CONTAINING ZINC BINDING PROTEIN"/>
    <property type="match status" value="1"/>
</dbReference>
<accession>A0A7J6L4V2</accession>
<evidence type="ECO:0000256" key="3">
    <source>
        <dbReference type="ARBA" id="ARBA00022833"/>
    </source>
</evidence>
<sequence>MVIQILYMKANLDGLSELTAPTDHYWCFDVAGTNTDEIRERVTVNCMDKEEVSGSRGTANLVINFKGLKKEATIVQTNVKKMKINQTYTADDSDKWVPLIAFECRGCEITKWHPHTGYRAISTGGGTVFENVDLSDDWCDYDADNDASVGVYDLEWKLEQA</sequence>
<name>A0A7J6L4V2_PERCH</name>
<protein>
    <submittedName>
        <fullName evidence="4">Uncharacterized protein</fullName>
    </submittedName>
</protein>
<dbReference type="SUPFAM" id="SSF141678">
    <property type="entry name" value="MAL13P1.257-like"/>
    <property type="match status" value="1"/>
</dbReference>
<evidence type="ECO:0000256" key="1">
    <source>
        <dbReference type="ARBA" id="ARBA00007818"/>
    </source>
</evidence>
<keyword evidence="5" id="KW-1185">Reference proteome</keyword>
<dbReference type="EMBL" id="JAAPAO010000753">
    <property type="protein sequence ID" value="KAF4654210.1"/>
    <property type="molecule type" value="Genomic_DNA"/>
</dbReference>
<keyword evidence="2" id="KW-0479">Metal-binding</keyword>
<proteinExistence type="inferred from homology"/>
<dbReference type="PANTHER" id="PTHR12857:SF0">
    <property type="entry name" value="CXXC MOTIF CONTAINING ZINC BINDING PROTEIN"/>
    <property type="match status" value="1"/>
</dbReference>
<evidence type="ECO:0000313" key="4">
    <source>
        <dbReference type="EMBL" id="KAF4654210.1"/>
    </source>
</evidence>
<gene>
    <name evidence="4" type="ORF">FOL47_010099</name>
</gene>
<dbReference type="InterPro" id="IPR008584">
    <property type="entry name" value="CXXC_Zn-binding_euk"/>
</dbReference>